<evidence type="ECO:0000313" key="10">
    <source>
        <dbReference type="Proteomes" id="UP000053958"/>
    </source>
</evidence>
<evidence type="ECO:0000256" key="6">
    <source>
        <dbReference type="PIRSR" id="PIRSR602640-4"/>
    </source>
</evidence>
<dbReference type="OrthoDB" id="5307922at2759"/>
<evidence type="ECO:0000256" key="5">
    <source>
        <dbReference type="PIRSR" id="PIRSR602640-2"/>
    </source>
</evidence>
<evidence type="ECO:0000256" key="4">
    <source>
        <dbReference type="ARBA" id="ARBA00023180"/>
    </source>
</evidence>
<keyword evidence="8" id="KW-1133">Transmembrane helix</keyword>
<keyword evidence="5" id="KW-0106">Calcium</keyword>
<evidence type="ECO:0000256" key="8">
    <source>
        <dbReference type="SAM" id="Phobius"/>
    </source>
</evidence>
<comment type="caution">
    <text evidence="9">The sequence shown here is derived from an EMBL/GenBank/DDBJ whole genome shotgun (WGS) entry which is preliminary data.</text>
</comment>
<dbReference type="InterPro" id="IPR002640">
    <property type="entry name" value="Arylesterase"/>
</dbReference>
<reference evidence="9 10" key="1">
    <citation type="submission" date="2015-04" db="EMBL/GenBank/DDBJ databases">
        <authorList>
            <person name="Heijne W.H."/>
            <person name="Fedorova N.D."/>
            <person name="Nierman W.C."/>
            <person name="Vollebregt A.W."/>
            <person name="Zhao Z."/>
            <person name="Wu L."/>
            <person name="Kumar M."/>
            <person name="Stam H."/>
            <person name="van den Berg M.A."/>
            <person name="Pel H.J."/>
        </authorList>
    </citation>
    <scope>NUCLEOTIDE SEQUENCE [LARGE SCALE GENOMIC DNA]</scope>
    <source>
        <strain evidence="9 10">CBS 393.64</strain>
    </source>
</reference>
<keyword evidence="2" id="KW-0378">Hydrolase</keyword>
<accession>A0A0F4YEE7</accession>
<organism evidence="9 10">
    <name type="scientific">Rasamsonia emersonii (strain ATCC 16479 / CBS 393.64 / IMI 116815)</name>
    <dbReference type="NCBI Taxonomy" id="1408163"/>
    <lineage>
        <taxon>Eukaryota</taxon>
        <taxon>Fungi</taxon>
        <taxon>Dikarya</taxon>
        <taxon>Ascomycota</taxon>
        <taxon>Pezizomycotina</taxon>
        <taxon>Eurotiomycetes</taxon>
        <taxon>Eurotiomycetidae</taxon>
        <taxon>Eurotiales</taxon>
        <taxon>Trichocomaceae</taxon>
        <taxon>Rasamsonia</taxon>
    </lineage>
</organism>
<feature type="binding site" evidence="5">
    <location>
        <position position="343"/>
    </location>
    <ligand>
        <name>Ca(2+)</name>
        <dbReference type="ChEBI" id="CHEBI:29108"/>
        <label>1</label>
        <note>catalytic</note>
    </ligand>
</feature>
<dbReference type="EMBL" id="LASV01000752">
    <property type="protein sequence ID" value="KKA16567.1"/>
    <property type="molecule type" value="Genomic_DNA"/>
</dbReference>
<keyword evidence="8" id="KW-0472">Membrane</keyword>
<evidence type="ECO:0000256" key="2">
    <source>
        <dbReference type="ARBA" id="ARBA00022801"/>
    </source>
</evidence>
<feature type="glycosylation site" description="N-linked (GlcNAc...) asparagine" evidence="6">
    <location>
        <position position="343"/>
    </location>
</feature>
<dbReference type="InterPro" id="IPR011042">
    <property type="entry name" value="6-blade_b-propeller_TolB-like"/>
</dbReference>
<dbReference type="Proteomes" id="UP000053958">
    <property type="component" value="Unassembled WGS sequence"/>
</dbReference>
<sequence>MGNLDTISSTTVTKNPTGAHTASLLGKNDPYRALPSRRGSSNGRSSQQMALQASYFKLAAAIAVLSAFAVFVYKILAPRISLPLIPERWHPFHKGLVWILFKDRVKFSEDVVLDHERGFAIISSDPGRVFWNTILGPLKDPNPRGHLLLYDYASTGSIRQLELVGFPTTADFHPLGINFFRTPGDPRIRLFVVNHRRDGGTVEVMDVDYESARAIYVTSISDGDRSILSPNAVAPVSYTSFYVTNDHYLIKRRHPILAYTETALALPLGWVTFVDFAARETPVCTIAAGGIPFANGIVITPTGKQVLVASTSTNCVRIYERDPETNVLSSRYDKIRVTFHPDNLSFDCSLRLDDPTVFDANGRFLRGVVVAGCPDAGRLFCMAKSANGCKAPSIVAEIRRGNGRDPAPYPAVLFCLKNKYCARTLYQSDGDHYPSSTTGDMDSKRGRLIVTGLYAEGILDITWDPKKNPEF</sequence>
<dbReference type="RefSeq" id="XP_013323179.1">
    <property type="nucleotide sequence ID" value="XM_013467725.1"/>
</dbReference>
<keyword evidence="3" id="KW-1015">Disulfide bond</keyword>
<comment type="cofactor">
    <cofactor evidence="5">
        <name>Ca(2+)</name>
        <dbReference type="ChEBI" id="CHEBI:29108"/>
    </cofactor>
    <text evidence="5">Binds 2 calcium ions per subunit.</text>
</comment>
<feature type="binding site" evidence="5">
    <location>
        <position position="110"/>
    </location>
    <ligand>
        <name>Ca(2+)</name>
        <dbReference type="ChEBI" id="CHEBI:29108"/>
        <label>1</label>
        <note>catalytic</note>
    </ligand>
</feature>
<proteinExistence type="inferred from homology"/>
<feature type="binding site" evidence="5">
    <location>
        <position position="177"/>
    </location>
    <ligand>
        <name>Ca(2+)</name>
        <dbReference type="ChEBI" id="CHEBI:29108"/>
        <label>1</label>
        <note>catalytic</note>
    </ligand>
</feature>
<keyword evidence="5" id="KW-0479">Metal-binding</keyword>
<feature type="binding site" evidence="5">
    <location>
        <position position="295"/>
    </location>
    <ligand>
        <name>Ca(2+)</name>
        <dbReference type="ChEBI" id="CHEBI:29108"/>
        <label>1</label>
        <note>catalytic</note>
    </ligand>
</feature>
<dbReference type="AlphaFoldDB" id="A0A0F4YEE7"/>
<feature type="binding site" evidence="5">
    <location>
        <position position="231"/>
    </location>
    <ligand>
        <name>Ca(2+)</name>
        <dbReference type="ChEBI" id="CHEBI:29108"/>
        <label>1</label>
        <note>catalytic</note>
    </ligand>
</feature>
<dbReference type="GO" id="GO:0046872">
    <property type="term" value="F:metal ion binding"/>
    <property type="evidence" value="ECO:0007669"/>
    <property type="project" value="UniProtKB-KW"/>
</dbReference>
<keyword evidence="4 6" id="KW-0325">Glycoprotein</keyword>
<feature type="binding site" evidence="5">
    <location>
        <position position="342"/>
    </location>
    <ligand>
        <name>Ca(2+)</name>
        <dbReference type="ChEBI" id="CHEBI:29108"/>
        <label>1</label>
        <note>catalytic</note>
    </ligand>
</feature>
<keyword evidence="8" id="KW-0812">Transmembrane</keyword>
<dbReference type="PANTHER" id="PTHR11799:SF30">
    <property type="entry name" value="SERUM PARAOXONASE_ARYLESTERASE 2"/>
    <property type="match status" value="1"/>
</dbReference>
<evidence type="ECO:0000256" key="1">
    <source>
        <dbReference type="ARBA" id="ARBA00008595"/>
    </source>
</evidence>
<comment type="PTM">
    <text evidence="6">Glycosylated.</text>
</comment>
<dbReference type="Pfam" id="PF01731">
    <property type="entry name" value="Arylesterase"/>
    <property type="match status" value="1"/>
</dbReference>
<evidence type="ECO:0000256" key="3">
    <source>
        <dbReference type="ARBA" id="ARBA00023157"/>
    </source>
</evidence>
<protein>
    <submittedName>
        <fullName evidence="9">Paraoxonase</fullName>
    </submittedName>
</protein>
<evidence type="ECO:0000256" key="7">
    <source>
        <dbReference type="SAM" id="MobiDB-lite"/>
    </source>
</evidence>
<evidence type="ECO:0000313" key="9">
    <source>
        <dbReference type="EMBL" id="KKA16567.1"/>
    </source>
</evidence>
<keyword evidence="10" id="KW-1185">Reference proteome</keyword>
<name>A0A0F4YEE7_RASE3</name>
<gene>
    <name evidence="9" type="ORF">T310_9834</name>
</gene>
<dbReference type="SUPFAM" id="SSF63829">
    <property type="entry name" value="Calcium-dependent phosphotriesterase"/>
    <property type="match status" value="1"/>
</dbReference>
<feature type="compositionally biased region" description="Polar residues" evidence="7">
    <location>
        <begin position="1"/>
        <end position="20"/>
    </location>
</feature>
<dbReference type="GO" id="GO:0004064">
    <property type="term" value="F:arylesterase activity"/>
    <property type="evidence" value="ECO:0007669"/>
    <property type="project" value="InterPro"/>
</dbReference>
<feature type="transmembrane region" description="Helical" evidence="8">
    <location>
        <begin position="55"/>
        <end position="76"/>
    </location>
</feature>
<dbReference type="Gene3D" id="2.120.10.30">
    <property type="entry name" value="TolB, C-terminal domain"/>
    <property type="match status" value="1"/>
</dbReference>
<feature type="region of interest" description="Disordered" evidence="7">
    <location>
        <begin position="1"/>
        <end position="44"/>
    </location>
</feature>
<dbReference type="InterPro" id="IPR051288">
    <property type="entry name" value="Serum_paraoxonase/arylesterase"/>
</dbReference>
<dbReference type="PANTHER" id="PTHR11799">
    <property type="entry name" value="PARAOXONASE"/>
    <property type="match status" value="1"/>
</dbReference>
<dbReference type="GeneID" id="25321756"/>
<comment type="similarity">
    <text evidence="1">Belongs to the paraoxonase family.</text>
</comment>